<proteinExistence type="predicted"/>
<organism evidence="1 2">
    <name type="scientific">Aquimarina gracilis</name>
    <dbReference type="NCBI Taxonomy" id="874422"/>
    <lineage>
        <taxon>Bacteria</taxon>
        <taxon>Pseudomonadati</taxon>
        <taxon>Bacteroidota</taxon>
        <taxon>Flavobacteriia</taxon>
        <taxon>Flavobacteriales</taxon>
        <taxon>Flavobacteriaceae</taxon>
        <taxon>Aquimarina</taxon>
    </lineage>
</organism>
<dbReference type="RefSeq" id="WP_324180339.1">
    <property type="nucleotide sequence ID" value="NZ_BAABAW010000024.1"/>
</dbReference>
<comment type="caution">
    <text evidence="1">The sequence shown here is derived from an EMBL/GenBank/DDBJ whole genome shotgun (WGS) entry which is preliminary data.</text>
</comment>
<gene>
    <name evidence="1" type="ORF">U6A24_12630</name>
</gene>
<keyword evidence="2" id="KW-1185">Reference proteome</keyword>
<name>A0ABU5ZWQ3_9FLAO</name>
<evidence type="ECO:0000313" key="1">
    <source>
        <dbReference type="EMBL" id="MEB3346315.1"/>
    </source>
</evidence>
<dbReference type="Proteomes" id="UP001327027">
    <property type="component" value="Unassembled WGS sequence"/>
</dbReference>
<sequence length="62" mass="7129">MAKTITIQGSNPIAENERANALQYMQDHLTDDELNKLYQLSKSDKSRKALQTNWTTIKIAFM</sequence>
<reference evidence="1 2" key="1">
    <citation type="journal article" date="2013" name="Int. J. Syst. Evol. Microbiol.">
        <title>Aquimarina gracilis sp. nov., isolated from the gut microflora of a mussel, Mytilus coruscus, and emended description of Aquimarina spongiae.</title>
        <authorList>
            <person name="Park S.C."/>
            <person name="Choe H.N."/>
            <person name="Baik K.S."/>
            <person name="Seong C.N."/>
        </authorList>
    </citation>
    <scope>NUCLEOTIDE SEQUENCE [LARGE SCALE GENOMIC DNA]</scope>
    <source>
        <strain evidence="1 2">PSC32</strain>
    </source>
</reference>
<dbReference type="EMBL" id="JAYKLX010000005">
    <property type="protein sequence ID" value="MEB3346315.1"/>
    <property type="molecule type" value="Genomic_DNA"/>
</dbReference>
<evidence type="ECO:0000313" key="2">
    <source>
        <dbReference type="Proteomes" id="UP001327027"/>
    </source>
</evidence>
<accession>A0ABU5ZWQ3</accession>
<protein>
    <submittedName>
        <fullName evidence="1">Uncharacterized protein</fullName>
    </submittedName>
</protein>